<feature type="compositionally biased region" description="Basic residues" evidence="1">
    <location>
        <begin position="358"/>
        <end position="367"/>
    </location>
</feature>
<evidence type="ECO:0000313" key="2">
    <source>
        <dbReference type="EMBL" id="KAG4411302.1"/>
    </source>
</evidence>
<dbReference type="OrthoDB" id="5324651at2759"/>
<comment type="caution">
    <text evidence="2">The sequence shown here is derived from an EMBL/GenBank/DDBJ whole genome shotgun (WGS) entry which is preliminary data.</text>
</comment>
<feature type="compositionally biased region" description="Basic and acidic residues" evidence="1">
    <location>
        <begin position="209"/>
        <end position="220"/>
    </location>
</feature>
<feature type="compositionally biased region" description="Basic and acidic residues" evidence="1">
    <location>
        <begin position="165"/>
        <end position="179"/>
    </location>
</feature>
<evidence type="ECO:0000256" key="1">
    <source>
        <dbReference type="SAM" id="MobiDB-lite"/>
    </source>
</evidence>
<dbReference type="EMBL" id="JAFJYH010000494">
    <property type="protein sequence ID" value="KAG4411302.1"/>
    <property type="molecule type" value="Genomic_DNA"/>
</dbReference>
<feature type="compositionally biased region" description="Acidic residues" evidence="1">
    <location>
        <begin position="327"/>
        <end position="342"/>
    </location>
</feature>
<organism evidence="2 3">
    <name type="scientific">Cadophora malorum</name>
    <dbReference type="NCBI Taxonomy" id="108018"/>
    <lineage>
        <taxon>Eukaryota</taxon>
        <taxon>Fungi</taxon>
        <taxon>Dikarya</taxon>
        <taxon>Ascomycota</taxon>
        <taxon>Pezizomycotina</taxon>
        <taxon>Leotiomycetes</taxon>
        <taxon>Helotiales</taxon>
        <taxon>Ploettnerulaceae</taxon>
        <taxon>Cadophora</taxon>
    </lineage>
</organism>
<feature type="region of interest" description="Disordered" evidence="1">
    <location>
        <begin position="160"/>
        <end position="367"/>
    </location>
</feature>
<name>A0A8H7T2T9_9HELO</name>
<keyword evidence="3" id="KW-1185">Reference proteome</keyword>
<gene>
    <name evidence="2" type="ORF">IFR04_015558</name>
</gene>
<sequence>MSLFATTQKLIEETLFYWTKEWVPELAASKGWDHPEQTELNYWFRSFDEKRVFKDLLMHALNRSHSGLHYEDLRSLLTSLQHIRHAAVHRKRYDVPYIRELMAGAIRITHCMDDPLRNKKIREMQKALIKDDLERLKAVIGMPIQDFDAPVASQNGPIGMQNADGKADQDPVSREHTDIQSKAQEQPIGSGVRKGIASNNLPAGSETIYGKEKRSEKAELGRGPTEPRGLPLKERGFGARRENLPLISSHNGGRTRSSTKSAATTEIIDLTEDGDGDVFENAREQQPIIKKREPEDTSERSNKRAYSYVGRSFIEISDNDSGKESGEIDEDLEPDDDDDDEDAMHFSDAPHLRPYAQYKRRRLGKDF</sequence>
<feature type="compositionally biased region" description="Acidic residues" evidence="1">
    <location>
        <begin position="269"/>
        <end position="278"/>
    </location>
</feature>
<proteinExistence type="predicted"/>
<reference evidence="2" key="1">
    <citation type="submission" date="2021-02" db="EMBL/GenBank/DDBJ databases">
        <title>Genome sequence Cadophora malorum strain M34.</title>
        <authorList>
            <person name="Stefanovic E."/>
            <person name="Vu D."/>
            <person name="Scully C."/>
            <person name="Dijksterhuis J."/>
            <person name="Roader J."/>
            <person name="Houbraken J."/>
        </authorList>
    </citation>
    <scope>NUCLEOTIDE SEQUENCE</scope>
    <source>
        <strain evidence="2">M34</strain>
    </source>
</reference>
<dbReference type="Proteomes" id="UP000664132">
    <property type="component" value="Unassembled WGS sequence"/>
</dbReference>
<feature type="compositionally biased region" description="Low complexity" evidence="1">
    <location>
        <begin position="254"/>
        <end position="265"/>
    </location>
</feature>
<accession>A0A8H7T2T9</accession>
<evidence type="ECO:0000313" key="3">
    <source>
        <dbReference type="Proteomes" id="UP000664132"/>
    </source>
</evidence>
<feature type="compositionally biased region" description="Basic and acidic residues" evidence="1">
    <location>
        <begin position="290"/>
        <end position="302"/>
    </location>
</feature>
<protein>
    <submittedName>
        <fullName evidence="2">Uncharacterized protein</fullName>
    </submittedName>
</protein>
<dbReference type="AlphaFoldDB" id="A0A8H7T2T9"/>
<feature type="compositionally biased region" description="Basic and acidic residues" evidence="1">
    <location>
        <begin position="231"/>
        <end position="243"/>
    </location>
</feature>